<dbReference type="PANTHER" id="PTHR23526:SF4">
    <property type="entry name" value="INTEGRAL MEMBRANE TRANSPORT PROTEIN"/>
    <property type="match status" value="1"/>
</dbReference>
<dbReference type="InterPro" id="IPR024989">
    <property type="entry name" value="MFS_assoc_dom"/>
</dbReference>
<dbReference type="SUPFAM" id="SSF103473">
    <property type="entry name" value="MFS general substrate transporter"/>
    <property type="match status" value="1"/>
</dbReference>
<feature type="transmembrane region" description="Helical" evidence="5">
    <location>
        <begin position="97"/>
        <end position="120"/>
    </location>
</feature>
<comment type="caution">
    <text evidence="7">The sequence shown here is derived from an EMBL/GenBank/DDBJ whole genome shotgun (WGS) entry which is preliminary data.</text>
</comment>
<dbReference type="PANTHER" id="PTHR23526">
    <property type="entry name" value="INTEGRAL MEMBRANE TRANSPORT PROTEIN-RELATED"/>
    <property type="match status" value="1"/>
</dbReference>
<organism evidence="7">
    <name type="scientific">Dictyoglomus thermophilum</name>
    <dbReference type="NCBI Taxonomy" id="14"/>
    <lineage>
        <taxon>Bacteria</taxon>
        <taxon>Pseudomonadati</taxon>
        <taxon>Dictyoglomota</taxon>
        <taxon>Dictyoglomia</taxon>
        <taxon>Dictyoglomales</taxon>
        <taxon>Dictyoglomaceae</taxon>
        <taxon>Dictyoglomus</taxon>
    </lineage>
</organism>
<dbReference type="GO" id="GO:0022857">
    <property type="term" value="F:transmembrane transporter activity"/>
    <property type="evidence" value="ECO:0007669"/>
    <property type="project" value="InterPro"/>
</dbReference>
<feature type="transmembrane region" description="Helical" evidence="5">
    <location>
        <begin position="363"/>
        <end position="383"/>
    </location>
</feature>
<keyword evidence="2 5" id="KW-0812">Transmembrane</keyword>
<sequence length="389" mass="43995">MRFKNKELYLLRIFLFVYYMAWTFIFFFIPVYLREQKNFSIGMIGVLAGLFGFFGAFSQVYIGYLSDKFRKRKPFMVLSAIMLMLGYGYLFPKLGSYLSFLIIYPIFGIFMNTITTLSNVLILDYSSTSSVGRSFASTRVWAPIGFLVMMLATGFYPKLTDPKYMFPIISAIFLLCFLILLLVKEPEFKVETKTLTFSDVKRLVLIKEIRKFLLFMFFYSFALTGTSGNVNLLIKYLGGSNSDISWALVVCSAPEIPMSYFWGNMADKLGKKILLILAGIAMPIRSTLYFFARGALDVILVQLFTHIFTFVITINVAPIYMNELVPPEERAIGQGILNLSIALSQTLSSFVSGNVADIIGLKGMYLFLALIGIIGGIWGLRIFKNTGSH</sequence>
<dbReference type="PROSITE" id="PS50850">
    <property type="entry name" value="MFS"/>
    <property type="match status" value="1"/>
</dbReference>
<feature type="transmembrane region" description="Helical" evidence="5">
    <location>
        <begin position="164"/>
        <end position="183"/>
    </location>
</feature>
<feature type="transmembrane region" description="Helical" evidence="5">
    <location>
        <begin position="39"/>
        <end position="62"/>
    </location>
</feature>
<name>A0A7V3ZKG8_DICTH</name>
<evidence type="ECO:0000256" key="5">
    <source>
        <dbReference type="SAM" id="Phobius"/>
    </source>
</evidence>
<keyword evidence="3 5" id="KW-1133">Transmembrane helix</keyword>
<dbReference type="Pfam" id="PF12832">
    <property type="entry name" value="MFS_1_like"/>
    <property type="match status" value="1"/>
</dbReference>
<dbReference type="InterPro" id="IPR052528">
    <property type="entry name" value="Sugar_transport-like"/>
</dbReference>
<dbReference type="GO" id="GO:0016020">
    <property type="term" value="C:membrane"/>
    <property type="evidence" value="ECO:0007669"/>
    <property type="project" value="UniProtKB-SubCell"/>
</dbReference>
<dbReference type="InterPro" id="IPR036259">
    <property type="entry name" value="MFS_trans_sf"/>
</dbReference>
<feature type="transmembrane region" description="Helical" evidence="5">
    <location>
        <begin position="298"/>
        <end position="320"/>
    </location>
</feature>
<evidence type="ECO:0000259" key="6">
    <source>
        <dbReference type="PROSITE" id="PS50850"/>
    </source>
</evidence>
<feature type="transmembrane region" description="Helical" evidence="5">
    <location>
        <begin position="274"/>
        <end position="292"/>
    </location>
</feature>
<protein>
    <submittedName>
        <fullName evidence="7">MFS transporter</fullName>
    </submittedName>
</protein>
<evidence type="ECO:0000256" key="3">
    <source>
        <dbReference type="ARBA" id="ARBA00022989"/>
    </source>
</evidence>
<comment type="subcellular location">
    <subcellularLocation>
        <location evidence="1">Membrane</location>
        <topology evidence="1">Multi-pass membrane protein</topology>
    </subcellularLocation>
</comment>
<proteinExistence type="predicted"/>
<feature type="transmembrane region" description="Helical" evidence="5">
    <location>
        <begin position="212"/>
        <end position="232"/>
    </location>
</feature>
<feature type="transmembrane region" description="Helical" evidence="5">
    <location>
        <begin position="140"/>
        <end position="158"/>
    </location>
</feature>
<keyword evidence="4 5" id="KW-0472">Membrane</keyword>
<dbReference type="EMBL" id="DTDV01000023">
    <property type="protein sequence ID" value="HGK24580.1"/>
    <property type="molecule type" value="Genomic_DNA"/>
</dbReference>
<evidence type="ECO:0000256" key="1">
    <source>
        <dbReference type="ARBA" id="ARBA00004141"/>
    </source>
</evidence>
<evidence type="ECO:0000256" key="4">
    <source>
        <dbReference type="ARBA" id="ARBA00023136"/>
    </source>
</evidence>
<dbReference type="InterPro" id="IPR020846">
    <property type="entry name" value="MFS_dom"/>
</dbReference>
<accession>A0A7V3ZKG8</accession>
<evidence type="ECO:0000313" key="7">
    <source>
        <dbReference type="EMBL" id="HGK24580.1"/>
    </source>
</evidence>
<reference evidence="7" key="1">
    <citation type="journal article" date="2020" name="mSystems">
        <title>Genome- and Community-Level Interaction Insights into Carbon Utilization and Element Cycling Functions of Hydrothermarchaeota in Hydrothermal Sediment.</title>
        <authorList>
            <person name="Zhou Z."/>
            <person name="Liu Y."/>
            <person name="Xu W."/>
            <person name="Pan J."/>
            <person name="Luo Z.H."/>
            <person name="Li M."/>
        </authorList>
    </citation>
    <scope>NUCLEOTIDE SEQUENCE [LARGE SCALE GENOMIC DNA]</scope>
    <source>
        <strain evidence="7">SpSt-70</strain>
    </source>
</reference>
<feature type="transmembrane region" description="Helical" evidence="5">
    <location>
        <begin position="74"/>
        <end position="91"/>
    </location>
</feature>
<dbReference type="RefSeq" id="WP_149122327.1">
    <property type="nucleotide sequence ID" value="NZ_VTFL01000001.1"/>
</dbReference>
<dbReference type="AlphaFoldDB" id="A0A7V3ZKG8"/>
<feature type="transmembrane region" description="Helical" evidence="5">
    <location>
        <begin position="9"/>
        <end position="33"/>
    </location>
</feature>
<evidence type="ECO:0000256" key="2">
    <source>
        <dbReference type="ARBA" id="ARBA00022692"/>
    </source>
</evidence>
<gene>
    <name evidence="7" type="ORF">ENU78_09195</name>
</gene>
<feature type="domain" description="Major facilitator superfamily (MFS) profile" evidence="6">
    <location>
        <begin position="7"/>
        <end position="387"/>
    </location>
</feature>
<dbReference type="Gene3D" id="1.20.1250.20">
    <property type="entry name" value="MFS general substrate transporter like domains"/>
    <property type="match status" value="2"/>
</dbReference>